<dbReference type="SUPFAM" id="SSF46565">
    <property type="entry name" value="Chaperone J-domain"/>
    <property type="match status" value="1"/>
</dbReference>
<evidence type="ECO:0000256" key="1">
    <source>
        <dbReference type="ARBA" id="ARBA00004496"/>
    </source>
</evidence>
<keyword evidence="3" id="KW-0143">Chaperone</keyword>
<sequence>MTDKYDYYKILGVLPTATHDEIKRVYQTKLKKMHPDKIEQTKDNILKYKLVRQAGDLLTNPNERIAYDMDRQQGTEHLENFKQQKDNFKSFMTLQTNSMTQENKKLAELEFEKEYVKTKKDKVIDTDDFQRKIETLELERETQMNEISYKNIFNNKSFDSKKFNKYFEKTSKNDEIIKYNPDNIFAYNDDNIGTNNNFSLIDDDNDSSQDTDIDLDSISDNEETQEDINKILEHLKTDRETQNNEFDSFMENGKYKSSLDDKYGVSNSLGFMVGTDIRGNQNNNYNIEKDYEEIYKELTQ</sequence>
<keyword evidence="2" id="KW-0963">Cytoplasm</keyword>
<dbReference type="PANTHER" id="PTHR44313">
    <property type="entry name" value="DNAJ HOMOLOG SUBFAMILY C MEMBER 17"/>
    <property type="match status" value="1"/>
</dbReference>
<dbReference type="Gene3D" id="1.10.287.110">
    <property type="entry name" value="DnaJ domain"/>
    <property type="match status" value="1"/>
</dbReference>
<dbReference type="EMBL" id="MN739701">
    <property type="protein sequence ID" value="QHT22062.1"/>
    <property type="molecule type" value="Genomic_DNA"/>
</dbReference>
<evidence type="ECO:0000256" key="2">
    <source>
        <dbReference type="ARBA" id="ARBA00022490"/>
    </source>
</evidence>
<organism evidence="5">
    <name type="scientific">viral metagenome</name>
    <dbReference type="NCBI Taxonomy" id="1070528"/>
    <lineage>
        <taxon>unclassified sequences</taxon>
        <taxon>metagenomes</taxon>
        <taxon>organismal metagenomes</taxon>
    </lineage>
</organism>
<dbReference type="GO" id="GO:0005737">
    <property type="term" value="C:cytoplasm"/>
    <property type="evidence" value="ECO:0007669"/>
    <property type="project" value="UniProtKB-SubCell"/>
</dbReference>
<evidence type="ECO:0000256" key="3">
    <source>
        <dbReference type="ARBA" id="ARBA00023186"/>
    </source>
</evidence>
<dbReference type="GO" id="GO:0000390">
    <property type="term" value="P:spliceosomal complex disassembly"/>
    <property type="evidence" value="ECO:0007669"/>
    <property type="project" value="TreeGrafter"/>
</dbReference>
<dbReference type="CDD" id="cd06257">
    <property type="entry name" value="DnaJ"/>
    <property type="match status" value="1"/>
</dbReference>
<reference evidence="5" key="1">
    <citation type="journal article" date="2020" name="Nature">
        <title>Giant virus diversity and host interactions through global metagenomics.</title>
        <authorList>
            <person name="Schulz F."/>
            <person name="Roux S."/>
            <person name="Paez-Espino D."/>
            <person name="Jungbluth S."/>
            <person name="Walsh D.A."/>
            <person name="Denef V.J."/>
            <person name="McMahon K.D."/>
            <person name="Konstantinidis K.T."/>
            <person name="Eloe-Fadrosh E.A."/>
            <person name="Kyrpides N.C."/>
            <person name="Woyke T."/>
        </authorList>
    </citation>
    <scope>NUCLEOTIDE SEQUENCE</scope>
    <source>
        <strain evidence="5">GVMAG-M-3300023179-103</strain>
    </source>
</reference>
<dbReference type="SMART" id="SM00271">
    <property type="entry name" value="DnaJ"/>
    <property type="match status" value="1"/>
</dbReference>
<dbReference type="AlphaFoldDB" id="A0A6C0E034"/>
<proteinExistence type="predicted"/>
<dbReference type="InterPro" id="IPR036869">
    <property type="entry name" value="J_dom_sf"/>
</dbReference>
<dbReference type="PANTHER" id="PTHR44313:SF1">
    <property type="entry name" value="DNAJ HOMOLOG SUBFAMILY C MEMBER 17"/>
    <property type="match status" value="1"/>
</dbReference>
<evidence type="ECO:0000313" key="5">
    <source>
        <dbReference type="EMBL" id="QHT22062.1"/>
    </source>
</evidence>
<dbReference type="PROSITE" id="PS50076">
    <property type="entry name" value="DNAJ_2"/>
    <property type="match status" value="1"/>
</dbReference>
<name>A0A6C0E034_9ZZZZ</name>
<dbReference type="Pfam" id="PF00226">
    <property type="entry name" value="DnaJ"/>
    <property type="match status" value="1"/>
</dbReference>
<dbReference type="GO" id="GO:0005681">
    <property type="term" value="C:spliceosomal complex"/>
    <property type="evidence" value="ECO:0007669"/>
    <property type="project" value="TreeGrafter"/>
</dbReference>
<dbReference type="InterPro" id="IPR001623">
    <property type="entry name" value="DnaJ_domain"/>
</dbReference>
<dbReference type="PRINTS" id="PR00625">
    <property type="entry name" value="JDOMAIN"/>
</dbReference>
<comment type="subcellular location">
    <subcellularLocation>
        <location evidence="1">Cytoplasm</location>
    </subcellularLocation>
</comment>
<evidence type="ECO:0000259" key="4">
    <source>
        <dbReference type="PROSITE" id="PS50076"/>
    </source>
</evidence>
<feature type="domain" description="J" evidence="4">
    <location>
        <begin position="6"/>
        <end position="71"/>
    </location>
</feature>
<protein>
    <recommendedName>
        <fullName evidence="4">J domain-containing protein</fullName>
    </recommendedName>
</protein>
<dbReference type="InterPro" id="IPR052094">
    <property type="entry name" value="Pre-mRNA-splicing_ERAD"/>
</dbReference>
<accession>A0A6C0E034</accession>